<accession>A0ABS9GYH4</accession>
<dbReference type="Pfam" id="PF04307">
    <property type="entry name" value="YdjM"/>
    <property type="match status" value="1"/>
</dbReference>
<dbReference type="RefSeq" id="WP_236331596.1">
    <property type="nucleotide sequence ID" value="NZ_JAKIJS010000001.1"/>
</dbReference>
<organism evidence="2 3">
    <name type="scientific">Pseudalkalibacillus berkeleyi</name>
    <dbReference type="NCBI Taxonomy" id="1069813"/>
    <lineage>
        <taxon>Bacteria</taxon>
        <taxon>Bacillati</taxon>
        <taxon>Bacillota</taxon>
        <taxon>Bacilli</taxon>
        <taxon>Bacillales</taxon>
        <taxon>Fictibacillaceae</taxon>
        <taxon>Pseudalkalibacillus</taxon>
    </lineage>
</organism>
<evidence type="ECO:0000313" key="3">
    <source>
        <dbReference type="Proteomes" id="UP001649381"/>
    </source>
</evidence>
<keyword evidence="1" id="KW-1133">Transmembrane helix</keyword>
<feature type="transmembrane region" description="Helical" evidence="1">
    <location>
        <begin position="85"/>
        <end position="102"/>
    </location>
</feature>
<dbReference type="InterPro" id="IPR007404">
    <property type="entry name" value="YdjM-like"/>
</dbReference>
<gene>
    <name evidence="2" type="ORF">L2716_02850</name>
</gene>
<dbReference type="Proteomes" id="UP001649381">
    <property type="component" value="Unassembled WGS sequence"/>
</dbReference>
<dbReference type="EMBL" id="JAKIJS010000001">
    <property type="protein sequence ID" value="MCF6136653.1"/>
    <property type="molecule type" value="Genomic_DNA"/>
</dbReference>
<keyword evidence="3" id="KW-1185">Reference proteome</keyword>
<keyword evidence="1" id="KW-0472">Membrane</keyword>
<keyword evidence="2" id="KW-0378">Hydrolase</keyword>
<dbReference type="GO" id="GO:0016787">
    <property type="term" value="F:hydrolase activity"/>
    <property type="evidence" value="ECO:0007669"/>
    <property type="project" value="UniProtKB-KW"/>
</dbReference>
<sequence length="208" mass="22117">MKGTSHLLVGGVAGLVTSNVLQTDPLTTGILIISGGIAGLVPDIDVDGTLSNKITNSHKFLQTLAYIIGVIIMAYSFMTGSDSEKWNGIGAGVGIILIASFITRRHMLLVSGLGVVAAGLFLDENWLFLSGIYITVASIVPHRSYTHSILGVIFFGVIASQLETSVGVNGLYWACLAGYVSHLVGDMKFLPVNKRGIKLFLPFSTKDF</sequence>
<feature type="transmembrane region" description="Helical" evidence="1">
    <location>
        <begin position="60"/>
        <end position="78"/>
    </location>
</feature>
<feature type="transmembrane region" description="Helical" evidence="1">
    <location>
        <begin position="145"/>
        <end position="164"/>
    </location>
</feature>
<keyword evidence="1" id="KW-0812">Transmembrane</keyword>
<reference evidence="2 3" key="1">
    <citation type="submission" date="2022-01" db="EMBL/GenBank/DDBJ databases">
        <title>Alkalihalobacillus sp. EGI L200015, a novel bacterium isolated from a salt lake sediment.</title>
        <authorList>
            <person name="Gao L."/>
            <person name="Fang B.-Z."/>
            <person name="Li W.-J."/>
        </authorList>
    </citation>
    <scope>NUCLEOTIDE SEQUENCE [LARGE SCALE GENOMIC DNA]</scope>
    <source>
        <strain evidence="2 3">KCTC 12718</strain>
    </source>
</reference>
<evidence type="ECO:0000313" key="2">
    <source>
        <dbReference type="EMBL" id="MCF6136653.1"/>
    </source>
</evidence>
<feature type="transmembrane region" description="Helical" evidence="1">
    <location>
        <begin position="108"/>
        <end position="133"/>
    </location>
</feature>
<protein>
    <submittedName>
        <fullName evidence="2">Metal-dependent hydrolase</fullName>
    </submittedName>
</protein>
<proteinExistence type="predicted"/>
<name>A0ABS9GYH4_9BACL</name>
<comment type="caution">
    <text evidence="2">The sequence shown here is derived from an EMBL/GenBank/DDBJ whole genome shotgun (WGS) entry which is preliminary data.</text>
</comment>
<evidence type="ECO:0000256" key="1">
    <source>
        <dbReference type="SAM" id="Phobius"/>
    </source>
</evidence>